<dbReference type="Gene3D" id="2.60.120.330">
    <property type="entry name" value="B-lactam Antibiotic, Isopenicillin N Synthase, Chain"/>
    <property type="match status" value="1"/>
</dbReference>
<dbReference type="OrthoDB" id="5620327at2"/>
<dbReference type="PANTHER" id="PTHR30613">
    <property type="entry name" value="UNCHARACTERIZED PROTEIN YBIU-RELATED"/>
    <property type="match status" value="1"/>
</dbReference>
<evidence type="ECO:0000256" key="1">
    <source>
        <dbReference type="SAM" id="MobiDB-lite"/>
    </source>
</evidence>
<proteinExistence type="predicted"/>
<comment type="caution">
    <text evidence="2">The sequence shown here is derived from an EMBL/GenBank/DDBJ whole genome shotgun (WGS) entry which is preliminary data.</text>
</comment>
<dbReference type="AlphaFoldDB" id="A0A3M2LZP6"/>
<gene>
    <name evidence="2" type="ORF">EBO15_18225</name>
</gene>
<feature type="region of interest" description="Disordered" evidence="1">
    <location>
        <begin position="25"/>
        <end position="46"/>
    </location>
</feature>
<organism evidence="2 3">
    <name type="scientific">Actinomadura harenae</name>
    <dbReference type="NCBI Taxonomy" id="2483351"/>
    <lineage>
        <taxon>Bacteria</taxon>
        <taxon>Bacillati</taxon>
        <taxon>Actinomycetota</taxon>
        <taxon>Actinomycetes</taxon>
        <taxon>Streptosporangiales</taxon>
        <taxon>Thermomonosporaceae</taxon>
        <taxon>Actinomadura</taxon>
    </lineage>
</organism>
<accession>A0A3M2LZP6</accession>
<reference evidence="2 3" key="1">
    <citation type="submission" date="2018-10" db="EMBL/GenBank/DDBJ databases">
        <title>Isolation from soil.</title>
        <authorList>
            <person name="Hu J."/>
        </authorList>
    </citation>
    <scope>NUCLEOTIDE SEQUENCE [LARGE SCALE GENOMIC DNA]</scope>
    <source>
        <strain evidence="2 3">NEAU-Ht49</strain>
    </source>
</reference>
<sequence>MAGILVSGLAWKRFGAYRPFPSKEPYLEGDPAVTSPGEEARTPLPDLPHWEDAPDDLPGAIRQVKRALRERIAASGRSVEEVFAVVERAVEAEVADIAAARGRGEEVWPVVDHADIEAGTVPDATVRALRRRGCLVVRGHFPREQALAWDRDIVGYTERNGFLEAYRGPGDDFFGSVGSRPEIYPIYWSPAQMRARQSDRTARVQEFLNARWKHESEGVRWFDPGRDSLYPDRIRRRPPGTDSGGLGAHLDPGTLDLWMTASYQRAFRHLFDGTVERYDPWDAAHRTDGPQYPGTTMCSAFRTFQGWTALSDMDRDQGVLHTVPIPGAMAYLMLRPLLPDVPDDDMCGVTVNQVFPVSERWHPPLMEALTGIPDVRAGDSVWWHCDMVHSVAPVTGQKGWGNVMYIPAAPWCPRNERYAEAVRDAFATGSSPSDFPDEHYERAWPDRFREADLNATGRRGLGLAPA</sequence>
<name>A0A3M2LZP6_9ACTN</name>
<evidence type="ECO:0000313" key="2">
    <source>
        <dbReference type="EMBL" id="RMI42974.1"/>
    </source>
</evidence>
<protein>
    <submittedName>
        <fullName evidence="2">DUF1479 domain-containing protein</fullName>
    </submittedName>
</protein>
<dbReference type="Proteomes" id="UP000282674">
    <property type="component" value="Unassembled WGS sequence"/>
</dbReference>
<dbReference type="InterPro" id="IPR010856">
    <property type="entry name" value="Gig2-like"/>
</dbReference>
<dbReference type="Pfam" id="PF07350">
    <property type="entry name" value="Gig2-like"/>
    <property type="match status" value="1"/>
</dbReference>
<keyword evidence="3" id="KW-1185">Reference proteome</keyword>
<dbReference type="PANTHER" id="PTHR30613:SF1">
    <property type="entry name" value="DUF1479 DOMAIN PROTEIN (AFU_ORTHOLOGUE AFUA_5G09280)"/>
    <property type="match status" value="1"/>
</dbReference>
<dbReference type="EMBL" id="RFFG01000029">
    <property type="protein sequence ID" value="RMI42974.1"/>
    <property type="molecule type" value="Genomic_DNA"/>
</dbReference>
<dbReference type="InterPro" id="IPR027443">
    <property type="entry name" value="IPNS-like_sf"/>
</dbReference>
<evidence type="ECO:0000313" key="3">
    <source>
        <dbReference type="Proteomes" id="UP000282674"/>
    </source>
</evidence>
<dbReference type="SUPFAM" id="SSF51197">
    <property type="entry name" value="Clavaminate synthase-like"/>
    <property type="match status" value="1"/>
</dbReference>